<dbReference type="OrthoDB" id="663655at2759"/>
<evidence type="ECO:0000259" key="1">
    <source>
        <dbReference type="Pfam" id="PF05699"/>
    </source>
</evidence>
<dbReference type="PANTHER" id="PTHR23272:SF161">
    <property type="entry name" value="ZINC FINGER BED DOMAIN-CONTAINING PROTEIN RICESLEEPER 1-LIKE"/>
    <property type="match status" value="1"/>
</dbReference>
<organism evidence="2 3">
    <name type="scientific">Rhynchospora breviuscula</name>
    <dbReference type="NCBI Taxonomy" id="2022672"/>
    <lineage>
        <taxon>Eukaryota</taxon>
        <taxon>Viridiplantae</taxon>
        <taxon>Streptophyta</taxon>
        <taxon>Embryophyta</taxon>
        <taxon>Tracheophyta</taxon>
        <taxon>Spermatophyta</taxon>
        <taxon>Magnoliopsida</taxon>
        <taxon>Liliopsida</taxon>
        <taxon>Poales</taxon>
        <taxon>Cyperaceae</taxon>
        <taxon>Cyperoideae</taxon>
        <taxon>Rhynchosporeae</taxon>
        <taxon>Rhynchospora</taxon>
    </lineage>
</organism>
<dbReference type="Pfam" id="PF05699">
    <property type="entry name" value="Dimer_Tnp_hAT"/>
    <property type="match status" value="1"/>
</dbReference>
<dbReference type="GO" id="GO:0046983">
    <property type="term" value="F:protein dimerization activity"/>
    <property type="evidence" value="ECO:0007669"/>
    <property type="project" value="InterPro"/>
</dbReference>
<protein>
    <recommendedName>
        <fullName evidence="1">HAT C-terminal dimerisation domain-containing protein</fullName>
    </recommendedName>
</protein>
<accession>A0A9Q0C7R5</accession>
<evidence type="ECO:0000313" key="2">
    <source>
        <dbReference type="EMBL" id="KAJ1688699.1"/>
    </source>
</evidence>
<evidence type="ECO:0000313" key="3">
    <source>
        <dbReference type="Proteomes" id="UP001151287"/>
    </source>
</evidence>
<dbReference type="PANTHER" id="PTHR23272">
    <property type="entry name" value="BED FINGER-RELATED"/>
    <property type="match status" value="1"/>
</dbReference>
<comment type="caution">
    <text evidence="2">The sequence shown here is derived from an EMBL/GenBank/DDBJ whole genome shotgun (WGS) entry which is preliminary data.</text>
</comment>
<reference evidence="2" key="1">
    <citation type="journal article" date="2022" name="Cell">
        <title>Repeat-based holocentromeres influence genome architecture and karyotype evolution.</title>
        <authorList>
            <person name="Hofstatter P.G."/>
            <person name="Thangavel G."/>
            <person name="Lux T."/>
            <person name="Neumann P."/>
            <person name="Vondrak T."/>
            <person name="Novak P."/>
            <person name="Zhang M."/>
            <person name="Costa L."/>
            <person name="Castellani M."/>
            <person name="Scott A."/>
            <person name="Toegelov H."/>
            <person name="Fuchs J."/>
            <person name="Mata-Sucre Y."/>
            <person name="Dias Y."/>
            <person name="Vanzela A.L.L."/>
            <person name="Huettel B."/>
            <person name="Almeida C.C.S."/>
            <person name="Simkova H."/>
            <person name="Souza G."/>
            <person name="Pedrosa-Harand A."/>
            <person name="Macas J."/>
            <person name="Mayer K.F.X."/>
            <person name="Houben A."/>
            <person name="Marques A."/>
        </authorList>
    </citation>
    <scope>NUCLEOTIDE SEQUENCE</scope>
    <source>
        <strain evidence="2">RhyBre1mFocal</strain>
    </source>
</reference>
<proteinExistence type="predicted"/>
<dbReference type="InterPro" id="IPR008906">
    <property type="entry name" value="HATC_C_dom"/>
</dbReference>
<feature type="domain" description="HAT C-terminal dimerisation" evidence="1">
    <location>
        <begin position="3"/>
        <end position="59"/>
    </location>
</feature>
<name>A0A9Q0C7R5_9POAL</name>
<dbReference type="AlphaFoldDB" id="A0A9Q0C7R5"/>
<dbReference type="Proteomes" id="UP001151287">
    <property type="component" value="Unassembled WGS sequence"/>
</dbReference>
<dbReference type="SUPFAM" id="SSF53098">
    <property type="entry name" value="Ribonuclease H-like"/>
    <property type="match status" value="1"/>
</dbReference>
<gene>
    <name evidence="2" type="ORF">LUZ63_012854</name>
</gene>
<sequence length="87" mass="9554">MKEPRFPVLAQLTRDILAVPISTVASESAFSISGRVLSQVRSSLSDESIEALLCAQDWLRVSIAETGKIIPAPLWTIEEEDINEEGQ</sequence>
<keyword evidence="3" id="KW-1185">Reference proteome</keyword>
<dbReference type="EMBL" id="JAMQYH010000004">
    <property type="protein sequence ID" value="KAJ1688699.1"/>
    <property type="molecule type" value="Genomic_DNA"/>
</dbReference>
<dbReference type="InterPro" id="IPR012337">
    <property type="entry name" value="RNaseH-like_sf"/>
</dbReference>